<sequence>MKYDDLRTLLPFLKNATRSVVVAQNESSPISKLPPRIIITISELVAEPRTRESMFELVKMTHVCQYWRSALISFPHLWSSIFVKNDRKEFVAACLERSQRVPLTVSLHLKYGTYRNYRESPKCTCFQWSSWTRISEENPCSYHTTILPLLHKDHTERIRKLDVRLILVENPDESAHGMFMGALTDLKFFVFPLPLLESLSFDVNPAFESDVDTYMDFRGYPFRWKTSPPASLRHLTLHGCYGGPIPSLQNLTSFELAGVEEFDPIELDKDTFLPFLSRNTSLVSLTLTHCSFPVGSQLPRVTPVELSRLKTLRLADIRESPGFPCLIEIPALKTISSLHISIQKRKDGRYTLTDFRARAQSHDGFQLSIDVPELEDDKLVDDKLISDWVGITRNADPRPALVRFERQDLGSERGSKINFSPLPLFVNAKVLEISASFANRWYLNFQEDLEKIGPQLTTLRLEVVEGMNAGMMAQSVKRFVEARLKKGMPLIRLEKMMFEGMSEEGEANAERLWEEFRASLHIDQYLATL</sequence>
<dbReference type="InterPro" id="IPR032675">
    <property type="entry name" value="LRR_dom_sf"/>
</dbReference>
<accession>A0A9P6L3V0</accession>
<proteinExistence type="predicted"/>
<reference evidence="1" key="1">
    <citation type="journal article" date="2020" name="Nat. Commun.">
        <title>Large-scale genome sequencing of mycorrhizal fungi provides insights into the early evolution of symbiotic traits.</title>
        <authorList>
            <person name="Miyauchi S."/>
            <person name="Kiss E."/>
            <person name="Kuo A."/>
            <person name="Drula E."/>
            <person name="Kohler A."/>
            <person name="Sanchez-Garcia M."/>
            <person name="Morin E."/>
            <person name="Andreopoulos B."/>
            <person name="Barry K.W."/>
            <person name="Bonito G."/>
            <person name="Buee M."/>
            <person name="Carver A."/>
            <person name="Chen C."/>
            <person name="Cichocki N."/>
            <person name="Clum A."/>
            <person name="Culley D."/>
            <person name="Crous P.W."/>
            <person name="Fauchery L."/>
            <person name="Girlanda M."/>
            <person name="Hayes R.D."/>
            <person name="Keri Z."/>
            <person name="LaButti K."/>
            <person name="Lipzen A."/>
            <person name="Lombard V."/>
            <person name="Magnuson J."/>
            <person name="Maillard F."/>
            <person name="Murat C."/>
            <person name="Nolan M."/>
            <person name="Ohm R.A."/>
            <person name="Pangilinan J."/>
            <person name="Pereira M.F."/>
            <person name="Perotto S."/>
            <person name="Peter M."/>
            <person name="Pfister S."/>
            <person name="Riley R."/>
            <person name="Sitrit Y."/>
            <person name="Stielow J.B."/>
            <person name="Szollosi G."/>
            <person name="Zifcakova L."/>
            <person name="Stursova M."/>
            <person name="Spatafora J.W."/>
            <person name="Tedersoo L."/>
            <person name="Vaario L.M."/>
            <person name="Yamada A."/>
            <person name="Yan M."/>
            <person name="Wang P."/>
            <person name="Xu J."/>
            <person name="Bruns T."/>
            <person name="Baldrian P."/>
            <person name="Vilgalys R."/>
            <person name="Dunand C."/>
            <person name="Henrissat B."/>
            <person name="Grigoriev I.V."/>
            <person name="Hibbett D."/>
            <person name="Nagy L.G."/>
            <person name="Martin F.M."/>
        </authorList>
    </citation>
    <scope>NUCLEOTIDE SEQUENCE</scope>
    <source>
        <strain evidence="1">UH-Tt-Lm1</strain>
    </source>
</reference>
<dbReference type="Gene3D" id="3.80.10.10">
    <property type="entry name" value="Ribonuclease Inhibitor"/>
    <property type="match status" value="1"/>
</dbReference>
<comment type="caution">
    <text evidence="1">The sequence shown here is derived from an EMBL/GenBank/DDBJ whole genome shotgun (WGS) entry which is preliminary data.</text>
</comment>
<reference evidence="1" key="2">
    <citation type="submission" date="2020-11" db="EMBL/GenBank/DDBJ databases">
        <authorList>
            <consortium name="DOE Joint Genome Institute"/>
            <person name="Kuo A."/>
            <person name="Miyauchi S."/>
            <person name="Kiss E."/>
            <person name="Drula E."/>
            <person name="Kohler A."/>
            <person name="Sanchez-Garcia M."/>
            <person name="Andreopoulos B."/>
            <person name="Barry K.W."/>
            <person name="Bonito G."/>
            <person name="Buee M."/>
            <person name="Carver A."/>
            <person name="Chen C."/>
            <person name="Cichocki N."/>
            <person name="Clum A."/>
            <person name="Culley D."/>
            <person name="Crous P.W."/>
            <person name="Fauchery L."/>
            <person name="Girlanda M."/>
            <person name="Hayes R."/>
            <person name="Keri Z."/>
            <person name="Labutti K."/>
            <person name="Lipzen A."/>
            <person name="Lombard V."/>
            <person name="Magnuson J."/>
            <person name="Maillard F."/>
            <person name="Morin E."/>
            <person name="Murat C."/>
            <person name="Nolan M."/>
            <person name="Ohm R."/>
            <person name="Pangilinan J."/>
            <person name="Pereira M."/>
            <person name="Perotto S."/>
            <person name="Peter M."/>
            <person name="Riley R."/>
            <person name="Sitrit Y."/>
            <person name="Stielow B."/>
            <person name="Szollosi G."/>
            <person name="Zifcakova L."/>
            <person name="Stursova M."/>
            <person name="Spatafora J.W."/>
            <person name="Tedersoo L."/>
            <person name="Vaario L.-M."/>
            <person name="Yamada A."/>
            <person name="Yan M."/>
            <person name="Wang P."/>
            <person name="Xu J."/>
            <person name="Bruns T."/>
            <person name="Baldrian P."/>
            <person name="Vilgalys R."/>
            <person name="Henrissat B."/>
            <person name="Grigoriev I.V."/>
            <person name="Hibbett D."/>
            <person name="Nagy L.G."/>
            <person name="Martin F.M."/>
        </authorList>
    </citation>
    <scope>NUCLEOTIDE SEQUENCE</scope>
    <source>
        <strain evidence="1">UH-Tt-Lm1</strain>
    </source>
</reference>
<dbReference type="Gene3D" id="1.20.1280.50">
    <property type="match status" value="1"/>
</dbReference>
<protein>
    <recommendedName>
        <fullName evidence="3">F-box domain-containing protein</fullName>
    </recommendedName>
</protein>
<dbReference type="AlphaFoldDB" id="A0A9P6L3V0"/>
<name>A0A9P6L3V0_9AGAM</name>
<evidence type="ECO:0000313" key="2">
    <source>
        <dbReference type="Proteomes" id="UP000736335"/>
    </source>
</evidence>
<organism evidence="1 2">
    <name type="scientific">Thelephora terrestris</name>
    <dbReference type="NCBI Taxonomy" id="56493"/>
    <lineage>
        <taxon>Eukaryota</taxon>
        <taxon>Fungi</taxon>
        <taxon>Dikarya</taxon>
        <taxon>Basidiomycota</taxon>
        <taxon>Agaricomycotina</taxon>
        <taxon>Agaricomycetes</taxon>
        <taxon>Thelephorales</taxon>
        <taxon>Thelephoraceae</taxon>
        <taxon>Thelephora</taxon>
    </lineage>
</organism>
<evidence type="ECO:0000313" key="1">
    <source>
        <dbReference type="EMBL" id="KAF9781575.1"/>
    </source>
</evidence>
<dbReference type="EMBL" id="WIUZ02000013">
    <property type="protein sequence ID" value="KAF9781575.1"/>
    <property type="molecule type" value="Genomic_DNA"/>
</dbReference>
<keyword evidence="2" id="KW-1185">Reference proteome</keyword>
<dbReference type="Proteomes" id="UP000736335">
    <property type="component" value="Unassembled WGS sequence"/>
</dbReference>
<dbReference type="SUPFAM" id="SSF52047">
    <property type="entry name" value="RNI-like"/>
    <property type="match status" value="1"/>
</dbReference>
<gene>
    <name evidence="1" type="ORF">BJ322DRAFT_1077010</name>
</gene>
<evidence type="ECO:0008006" key="3">
    <source>
        <dbReference type="Google" id="ProtNLM"/>
    </source>
</evidence>
<dbReference type="OrthoDB" id="3365698at2759"/>